<protein>
    <recommendedName>
        <fullName evidence="1">HNH domain-containing protein</fullName>
    </recommendedName>
</protein>
<accession>A0ABX2V7A1</accession>
<evidence type="ECO:0000259" key="1">
    <source>
        <dbReference type="Pfam" id="PF01844"/>
    </source>
</evidence>
<sequence length="274" mass="32245">MTQQKNVQLIKKLVKEWLEVFAITNNIPLLKEGDRLILNEKKIGIRGSKGGVSTNRFGIRETKESDYDYLIFSVSELEFPQTINELQFVLLERSKLVDLKKILGTSDKSFKMDNHYKFINFEEFKSDFQNNIQENMEYFVDEVEQLNSFIEEQMATYASESYDEGTKKMMNHYMLERNSTVVRKAKEKFEEINGRLFCEICHFDYFRVYGSLGSRYIEAHHKNPLGLNGQTTTKIEDLALLCANCHRMIHRIMKIQPDGTYETWKVVLQKEINN</sequence>
<evidence type="ECO:0000313" key="3">
    <source>
        <dbReference type="Proteomes" id="UP000078447"/>
    </source>
</evidence>
<organism evidence="2 3">
    <name type="scientific">Exiguobacterium undae</name>
    <dbReference type="NCBI Taxonomy" id="169177"/>
    <lineage>
        <taxon>Bacteria</taxon>
        <taxon>Bacillati</taxon>
        <taxon>Bacillota</taxon>
        <taxon>Bacilli</taxon>
        <taxon>Bacillales</taxon>
        <taxon>Bacillales Family XII. Incertae Sedis</taxon>
        <taxon>Exiguobacterium</taxon>
    </lineage>
</organism>
<keyword evidence="3" id="KW-1185">Reference proteome</keyword>
<dbReference type="Proteomes" id="UP000078447">
    <property type="component" value="Unassembled WGS sequence"/>
</dbReference>
<evidence type="ECO:0000313" key="2">
    <source>
        <dbReference type="EMBL" id="OAN12794.1"/>
    </source>
</evidence>
<dbReference type="RefSeq" id="WP_051523859.1">
    <property type="nucleotide sequence ID" value="NZ_LVVL01000012.1"/>
</dbReference>
<dbReference type="CDD" id="cd00085">
    <property type="entry name" value="HNHc"/>
    <property type="match status" value="1"/>
</dbReference>
<dbReference type="InterPro" id="IPR002711">
    <property type="entry name" value="HNH"/>
</dbReference>
<dbReference type="InterPro" id="IPR003615">
    <property type="entry name" value="HNH_nuc"/>
</dbReference>
<gene>
    <name evidence="2" type="ORF">A3783_10770</name>
</gene>
<proteinExistence type="predicted"/>
<comment type="caution">
    <text evidence="2">The sequence shown here is derived from an EMBL/GenBank/DDBJ whole genome shotgun (WGS) entry which is preliminary data.</text>
</comment>
<name>A0ABX2V7A1_9BACL</name>
<dbReference type="EMBL" id="LVVL01000012">
    <property type="protein sequence ID" value="OAN12794.1"/>
    <property type="molecule type" value="Genomic_DNA"/>
</dbReference>
<feature type="domain" description="HNH" evidence="1">
    <location>
        <begin position="198"/>
        <end position="250"/>
    </location>
</feature>
<dbReference type="Pfam" id="PF01844">
    <property type="entry name" value="HNH"/>
    <property type="match status" value="1"/>
</dbReference>
<reference evidence="2 3" key="1">
    <citation type="submission" date="2016-03" db="EMBL/GenBank/DDBJ databases">
        <authorList>
            <person name="Cho S.-Y."/>
            <person name="Lim S."/>
            <person name="Kim H."/>
            <person name="Soh E.H."/>
            <person name="Moon J.S."/>
        </authorList>
    </citation>
    <scope>NUCLEOTIDE SEQUENCE [LARGE SCALE GENOMIC DNA]</scope>
    <source>
        <strain evidence="2 3">KCTC 3810</strain>
    </source>
</reference>